<evidence type="ECO:0000256" key="3">
    <source>
        <dbReference type="ARBA" id="ARBA00022833"/>
    </source>
</evidence>
<dbReference type="SUPFAM" id="SSF144232">
    <property type="entry name" value="HIT/MYND zinc finger-like"/>
    <property type="match status" value="1"/>
</dbReference>
<dbReference type="InterPro" id="IPR002893">
    <property type="entry name" value="Znf_MYND"/>
</dbReference>
<feature type="domain" description="MYND-type" evidence="6">
    <location>
        <begin position="49"/>
        <end position="89"/>
    </location>
</feature>
<evidence type="ECO:0000256" key="4">
    <source>
        <dbReference type="PROSITE-ProRule" id="PRU00134"/>
    </source>
</evidence>
<organism evidence="7">
    <name type="scientific">Dichomitus squalens</name>
    <dbReference type="NCBI Taxonomy" id="114155"/>
    <lineage>
        <taxon>Eukaryota</taxon>
        <taxon>Fungi</taxon>
        <taxon>Dikarya</taxon>
        <taxon>Basidiomycota</taxon>
        <taxon>Agaricomycotina</taxon>
        <taxon>Agaricomycetes</taxon>
        <taxon>Polyporales</taxon>
        <taxon>Polyporaceae</taxon>
        <taxon>Dichomitus</taxon>
    </lineage>
</organism>
<feature type="region of interest" description="Disordered" evidence="5">
    <location>
        <begin position="1"/>
        <end position="25"/>
    </location>
</feature>
<keyword evidence="1" id="KW-0479">Metal-binding</keyword>
<name>A0A4Q9MJR3_9APHY</name>
<evidence type="ECO:0000256" key="5">
    <source>
        <dbReference type="SAM" id="MobiDB-lite"/>
    </source>
</evidence>
<gene>
    <name evidence="7" type="ORF">BD311DRAFT_726399</name>
</gene>
<evidence type="ECO:0000313" key="7">
    <source>
        <dbReference type="EMBL" id="TBU26186.1"/>
    </source>
</evidence>
<proteinExistence type="predicted"/>
<evidence type="ECO:0000259" key="6">
    <source>
        <dbReference type="PROSITE" id="PS50865"/>
    </source>
</evidence>
<evidence type="ECO:0000256" key="2">
    <source>
        <dbReference type="ARBA" id="ARBA00022771"/>
    </source>
</evidence>
<dbReference type="PROSITE" id="PS01360">
    <property type="entry name" value="ZF_MYND_1"/>
    <property type="match status" value="1"/>
</dbReference>
<dbReference type="GO" id="GO:0008270">
    <property type="term" value="F:zinc ion binding"/>
    <property type="evidence" value="ECO:0007669"/>
    <property type="project" value="UniProtKB-KW"/>
</dbReference>
<evidence type="ECO:0000256" key="1">
    <source>
        <dbReference type="ARBA" id="ARBA00022723"/>
    </source>
</evidence>
<dbReference type="Gene3D" id="6.10.140.2220">
    <property type="match status" value="1"/>
</dbReference>
<dbReference type="OrthoDB" id="2749038at2759"/>
<dbReference type="AlphaFoldDB" id="A0A4Q9MJR3"/>
<reference evidence="7" key="1">
    <citation type="submission" date="2019-01" db="EMBL/GenBank/DDBJ databases">
        <title>Draft genome sequences of three monokaryotic isolates of the white-rot basidiomycete fungus Dichomitus squalens.</title>
        <authorList>
            <consortium name="DOE Joint Genome Institute"/>
            <person name="Lopez S.C."/>
            <person name="Andreopoulos B."/>
            <person name="Pangilinan J."/>
            <person name="Lipzen A."/>
            <person name="Riley R."/>
            <person name="Ahrendt S."/>
            <person name="Ng V."/>
            <person name="Barry K."/>
            <person name="Daum C."/>
            <person name="Grigoriev I.V."/>
            <person name="Hilden K.S."/>
            <person name="Makela M.R."/>
            <person name="de Vries R.P."/>
        </authorList>
    </citation>
    <scope>NUCLEOTIDE SEQUENCE [LARGE SCALE GENOMIC DNA]</scope>
    <source>
        <strain evidence="7">OM18370.1</strain>
    </source>
</reference>
<dbReference type="Pfam" id="PF01753">
    <property type="entry name" value="zf-MYND"/>
    <property type="match status" value="1"/>
</dbReference>
<dbReference type="Proteomes" id="UP000292957">
    <property type="component" value="Unassembled WGS sequence"/>
</dbReference>
<protein>
    <recommendedName>
        <fullName evidence="6">MYND-type domain-containing protein</fullName>
    </recommendedName>
</protein>
<dbReference type="PROSITE" id="PS50865">
    <property type="entry name" value="ZF_MYND_2"/>
    <property type="match status" value="1"/>
</dbReference>
<accession>A0A4Q9MJR3</accession>
<sequence>MTSKRRSGRSFHPGSPMDTFLASSEAGFESIEARINQGKEEERRRQEKCTYCQNESGDALKNCSRCKASRYCDEACQLADFKARHKRECANFVNPPTTSSFLTTPVAGARYPQHPVFAQGHEDGVGCWVSVAGRIDCDLGALSEPVDPAADIEKRQIQMATSSPNNGIDVIRDYKAAPHSLLNLSVLVQNRRKEKGAVLVFGSRAQAVSYGSTADVVLRGTAKGDNIAKFTRDRVGYVVAGVAIDPWDKVPRLQITHINGQEVSGKKSSLPPAIKDAKEGIIALDPGEYAILHLQFRVGDGHRIAKDWEAMACIESLRLPYALWDGASPPSSLVPSLPLAQAPIPALAEGQQRGRAITAPLDQRAVRAHYADFIEHGEEAYLRSHFGDARADMARTMEGMMTMMGELFLGQVAEAGGTDVLVQRLREMGMGEMADKIGARGRIMAYNYDQNDDDMPTAYSGVKFLREELEKSTDMAVFSASNSEDQLSVLFKDKYEIILERTGYTAYEPVPTIQWTVTLESIATTVWRAFIEKPSTSDPAVNKSAVLACLDYLLAHPFESRTTKAAQA</sequence>
<keyword evidence="3" id="KW-0862">Zinc</keyword>
<dbReference type="EMBL" id="ML143449">
    <property type="protein sequence ID" value="TBU26186.1"/>
    <property type="molecule type" value="Genomic_DNA"/>
</dbReference>
<keyword evidence="2 4" id="KW-0863">Zinc-finger</keyword>